<reference evidence="2 3" key="1">
    <citation type="submission" date="2018-11" db="EMBL/GenBank/DDBJ databases">
        <authorList>
            <consortium name="Pathogen Informatics"/>
        </authorList>
    </citation>
    <scope>NUCLEOTIDE SEQUENCE [LARGE SCALE GENOMIC DNA]</scope>
    <source>
        <strain>Denwood</strain>
        <strain evidence="3">Zambia</strain>
    </source>
</reference>
<protein>
    <submittedName>
        <fullName evidence="2">Uncharacterized protein</fullName>
    </submittedName>
</protein>
<evidence type="ECO:0000256" key="1">
    <source>
        <dbReference type="SAM" id="MobiDB-lite"/>
    </source>
</evidence>
<name>A0A183P0U7_9TREM</name>
<evidence type="ECO:0000313" key="3">
    <source>
        <dbReference type="Proteomes" id="UP000269396"/>
    </source>
</evidence>
<evidence type="ECO:0000313" key="2">
    <source>
        <dbReference type="EMBL" id="VDP42345.1"/>
    </source>
</evidence>
<gene>
    <name evidence="2" type="ORF">SMTD_LOCUS7983</name>
</gene>
<feature type="region of interest" description="Disordered" evidence="1">
    <location>
        <begin position="1"/>
        <end position="21"/>
    </location>
</feature>
<feature type="compositionally biased region" description="Basic and acidic residues" evidence="1">
    <location>
        <begin position="1"/>
        <end position="12"/>
    </location>
</feature>
<organism evidence="2 3">
    <name type="scientific">Schistosoma mattheei</name>
    <dbReference type="NCBI Taxonomy" id="31246"/>
    <lineage>
        <taxon>Eukaryota</taxon>
        <taxon>Metazoa</taxon>
        <taxon>Spiralia</taxon>
        <taxon>Lophotrochozoa</taxon>
        <taxon>Platyhelminthes</taxon>
        <taxon>Trematoda</taxon>
        <taxon>Digenea</taxon>
        <taxon>Strigeidida</taxon>
        <taxon>Schistosomatoidea</taxon>
        <taxon>Schistosomatidae</taxon>
        <taxon>Schistosoma</taxon>
    </lineage>
</organism>
<dbReference type="AlphaFoldDB" id="A0A183P0U7"/>
<sequence length="94" mass="10766">MAIRQIKGEKAAAPDNTPAESLNSDIEVTANMLHVLFKKIWVEEQVPLADRREEHLIKIPKKGDLSKWENHRGVTLVSALGKHFNRVLLNWMKD</sequence>
<keyword evidence="3" id="KW-1185">Reference proteome</keyword>
<dbReference type="Proteomes" id="UP000269396">
    <property type="component" value="Unassembled WGS sequence"/>
</dbReference>
<proteinExistence type="predicted"/>
<dbReference type="EMBL" id="UZAL01028603">
    <property type="protein sequence ID" value="VDP42345.1"/>
    <property type="molecule type" value="Genomic_DNA"/>
</dbReference>
<accession>A0A183P0U7</accession>